<accession>A0ACB0EYB6</accession>
<organism evidence="1 2">
    <name type="scientific">Rangifer tarandus platyrhynchus</name>
    <name type="common">Svalbard reindeer</name>
    <dbReference type="NCBI Taxonomy" id="3082113"/>
    <lineage>
        <taxon>Eukaryota</taxon>
        <taxon>Metazoa</taxon>
        <taxon>Chordata</taxon>
        <taxon>Craniata</taxon>
        <taxon>Vertebrata</taxon>
        <taxon>Euteleostomi</taxon>
        <taxon>Mammalia</taxon>
        <taxon>Eutheria</taxon>
        <taxon>Laurasiatheria</taxon>
        <taxon>Artiodactyla</taxon>
        <taxon>Ruminantia</taxon>
        <taxon>Pecora</taxon>
        <taxon>Cervidae</taxon>
        <taxon>Odocoileinae</taxon>
        <taxon>Rangifer</taxon>
    </lineage>
</organism>
<dbReference type="Proteomes" id="UP001162501">
    <property type="component" value="Chromosome 28"/>
</dbReference>
<protein>
    <submittedName>
        <fullName evidence="1">Uncharacterized protein</fullName>
    </submittedName>
</protein>
<dbReference type="EMBL" id="OX596112">
    <property type="protein sequence ID" value="CAI9704971.1"/>
    <property type="molecule type" value="Genomic_DNA"/>
</dbReference>
<reference evidence="1" key="1">
    <citation type="submission" date="2023-05" db="EMBL/GenBank/DDBJ databases">
        <authorList>
            <consortium name="ELIXIR-Norway"/>
        </authorList>
    </citation>
    <scope>NUCLEOTIDE SEQUENCE</scope>
</reference>
<name>A0ACB0EYB6_RANTA</name>
<evidence type="ECO:0000313" key="2">
    <source>
        <dbReference type="Proteomes" id="UP001162501"/>
    </source>
</evidence>
<sequence>MCNQDPSLTSPLHHINLLGLRALPSAAPVRGWPPTGPQSGATRFWDPAELAGAPARGKAVSSSSAGARSPFPGARLSTGFVPGRLEVTARESMAGAWSRVRVQERREAEPGDGSEHEDRRERAGHRQARPVVTKEADTAESGKYAVGAIAARNGQQGQRGEWVSLDVPADPQREGGPSRAGKALGLTPLPPGPSGLLGQTSNPQEWAPGYKSRHAGGLRLLRCPGAAKHHAASTARLTEPTRDPRNRPAVEHVRRLLGCGLAPTVGLGRGCQPSKAGQQSLFQLLPWKFKCWDWRSTGAGPEPGLRRLGLLGSGTPGRTHRGQIGGSRSKNHEVLPGSYCGAESSVHPAGRGAQLHDRSPWSWPDAAVKTRSKVRGIKRRLSWYCSPRLEEMKASLGKGLASQEEGTAWAGLGGQRPASTWSGRCLSVATLLPACDSSSWCSLNPPPSPPGPALPVAPSLVPATQKPHQECSAIHSMAIRFWKMVGEASARGPKVASEGRGKASPSRGGCPPGVFEGEREECLWSGQPAGRGDWAGTLDNTRSVPQLAVTFAKALDKCTMPLPGASKPLALETHEEAAPWGAFTGRVVTRVPTRATLGLGPGRWGCQGPVLPAVRMHYLHLCSGTIASPVTCSHPGVDERRAPPASSSGFPPAPLGRKWQEVPRARRDSSWREETA</sequence>
<evidence type="ECO:0000313" key="1">
    <source>
        <dbReference type="EMBL" id="CAI9704971.1"/>
    </source>
</evidence>
<gene>
    <name evidence="1" type="ORF">MRATA1EN3_LOCUS16184</name>
</gene>
<proteinExistence type="predicted"/>